<evidence type="ECO:0000313" key="1">
    <source>
        <dbReference type="EMBL" id="PWA45991.1"/>
    </source>
</evidence>
<comment type="caution">
    <text evidence="1">The sequence shown here is derived from an EMBL/GenBank/DDBJ whole genome shotgun (WGS) entry which is preliminary data.</text>
</comment>
<gene>
    <name evidence="1" type="ORF">CTI12_AA513280</name>
</gene>
<reference evidence="1 2" key="1">
    <citation type="journal article" date="2018" name="Mol. Plant">
        <title>The genome of Artemisia annua provides insight into the evolution of Asteraceae family and artemisinin biosynthesis.</title>
        <authorList>
            <person name="Shen Q."/>
            <person name="Zhang L."/>
            <person name="Liao Z."/>
            <person name="Wang S."/>
            <person name="Yan T."/>
            <person name="Shi P."/>
            <person name="Liu M."/>
            <person name="Fu X."/>
            <person name="Pan Q."/>
            <person name="Wang Y."/>
            <person name="Lv Z."/>
            <person name="Lu X."/>
            <person name="Zhang F."/>
            <person name="Jiang W."/>
            <person name="Ma Y."/>
            <person name="Chen M."/>
            <person name="Hao X."/>
            <person name="Li L."/>
            <person name="Tang Y."/>
            <person name="Lv G."/>
            <person name="Zhou Y."/>
            <person name="Sun X."/>
            <person name="Brodelius P.E."/>
            <person name="Rose J.K.C."/>
            <person name="Tang K."/>
        </authorList>
    </citation>
    <scope>NUCLEOTIDE SEQUENCE [LARGE SCALE GENOMIC DNA]</scope>
    <source>
        <strain evidence="2">cv. Huhao1</strain>
        <tissue evidence="1">Leaf</tissue>
    </source>
</reference>
<protein>
    <submittedName>
        <fullName evidence="1">Uncharacterized protein</fullName>
    </submittedName>
</protein>
<accession>A0A2U1LAK1</accession>
<dbReference type="EMBL" id="PKPP01010506">
    <property type="protein sequence ID" value="PWA45991.1"/>
    <property type="molecule type" value="Genomic_DNA"/>
</dbReference>
<dbReference type="OrthoDB" id="1904025at2759"/>
<name>A0A2U1LAK1_ARTAN</name>
<dbReference type="STRING" id="35608.A0A2U1LAK1"/>
<dbReference type="AlphaFoldDB" id="A0A2U1LAK1"/>
<dbReference type="Proteomes" id="UP000245207">
    <property type="component" value="Unassembled WGS sequence"/>
</dbReference>
<sequence length="182" mass="20677">MDFVFVGSGEPSHVSSSMLILIFLRNKGSSYKGQDLLNLMIKQLRGPGPRRKHCKDFNRPAQIITSGASSVWFQGKWCDQNGEALLEVVQKECKDHVNEIKSMSIAVNKEPKKIVEESWATYDDASISNSIKEEKKTVKLRWTTFDDNDESCHPNSFAERAPVSSGFELQIDNISKRNNEYF</sequence>
<organism evidence="1 2">
    <name type="scientific">Artemisia annua</name>
    <name type="common">Sweet wormwood</name>
    <dbReference type="NCBI Taxonomy" id="35608"/>
    <lineage>
        <taxon>Eukaryota</taxon>
        <taxon>Viridiplantae</taxon>
        <taxon>Streptophyta</taxon>
        <taxon>Embryophyta</taxon>
        <taxon>Tracheophyta</taxon>
        <taxon>Spermatophyta</taxon>
        <taxon>Magnoliopsida</taxon>
        <taxon>eudicotyledons</taxon>
        <taxon>Gunneridae</taxon>
        <taxon>Pentapetalae</taxon>
        <taxon>asterids</taxon>
        <taxon>campanulids</taxon>
        <taxon>Asterales</taxon>
        <taxon>Asteraceae</taxon>
        <taxon>Asteroideae</taxon>
        <taxon>Anthemideae</taxon>
        <taxon>Artemisiinae</taxon>
        <taxon>Artemisia</taxon>
    </lineage>
</organism>
<evidence type="ECO:0000313" key="2">
    <source>
        <dbReference type="Proteomes" id="UP000245207"/>
    </source>
</evidence>
<dbReference type="PANTHER" id="PTHR37392">
    <property type="entry name" value="OS09G0556800 PROTEIN"/>
    <property type="match status" value="1"/>
</dbReference>
<dbReference type="PANTHER" id="PTHR37392:SF1">
    <property type="entry name" value="OS09G0556800 PROTEIN"/>
    <property type="match status" value="1"/>
</dbReference>
<keyword evidence="2" id="KW-1185">Reference proteome</keyword>
<proteinExistence type="predicted"/>